<evidence type="ECO:0000313" key="3">
    <source>
        <dbReference type="Proteomes" id="UP001056336"/>
    </source>
</evidence>
<dbReference type="SUPFAM" id="SSF53850">
    <property type="entry name" value="Periplasmic binding protein-like II"/>
    <property type="match status" value="1"/>
</dbReference>
<feature type="compositionally biased region" description="Gly residues" evidence="1">
    <location>
        <begin position="274"/>
        <end position="285"/>
    </location>
</feature>
<name>A0ABY4R1M3_9ACTN</name>
<dbReference type="RefSeq" id="WP_249773645.1">
    <property type="nucleotide sequence ID" value="NZ_CP097332.1"/>
</dbReference>
<feature type="region of interest" description="Disordered" evidence="1">
    <location>
        <begin position="258"/>
        <end position="287"/>
    </location>
</feature>
<dbReference type="Gene3D" id="3.40.190.10">
    <property type="entry name" value="Periplasmic binding protein-like II"/>
    <property type="match status" value="1"/>
</dbReference>
<evidence type="ECO:0000313" key="2">
    <source>
        <dbReference type="EMBL" id="UQX89749.1"/>
    </source>
</evidence>
<organism evidence="2 3">
    <name type="scientific">Jatrophihabitans telluris</name>
    <dbReference type="NCBI Taxonomy" id="2038343"/>
    <lineage>
        <taxon>Bacteria</taxon>
        <taxon>Bacillati</taxon>
        <taxon>Actinomycetota</taxon>
        <taxon>Actinomycetes</taxon>
        <taxon>Jatrophihabitantales</taxon>
        <taxon>Jatrophihabitantaceae</taxon>
        <taxon>Jatrophihabitans</taxon>
    </lineage>
</organism>
<dbReference type="EMBL" id="CP097332">
    <property type="protein sequence ID" value="UQX89749.1"/>
    <property type="molecule type" value="Genomic_DNA"/>
</dbReference>
<sequence>MIPLRGMTWDHPRGYRPLRAFETSGLSPERVDWDVQSLADFEAHPLDELARTYDLLVVDHPGLGAGIVRGAILALDEVFSTEELAAWQGQSVPPTWQGYRLGGRQWAIPIDAATQVSMFRADRLADPPARWDGIAAVSRYAATALCLGGPHALLTLLACCADSAEPRPSLLPVVRAEAALELLQSLWPMVDRSVSLGDPIGVHEAIAAGVLDYCPLAYGYAAYARPEPGRAELAFADAPSWLGSRPGSVLGGTGLAVAARPADGDDDGDRGNRGNRGGDGNCGGGGERRERIRRWIRAFLAEDVQTGLVPAHGGQPASAAVWNSPGVGGASGGYYSHTLRSLTSAWIRPRYDGWIDVQDEGSAIVRDCIVGARDPRAAVAQINRLHDRRRGSDTRITESRSA</sequence>
<proteinExistence type="predicted"/>
<protein>
    <recommendedName>
        <fullName evidence="4">Carbohydrate ABC transporter substrate-binding protein</fullName>
    </recommendedName>
</protein>
<evidence type="ECO:0008006" key="4">
    <source>
        <dbReference type="Google" id="ProtNLM"/>
    </source>
</evidence>
<reference evidence="2" key="2">
    <citation type="submission" date="2022-05" db="EMBL/GenBank/DDBJ databases">
        <authorList>
            <person name="Kim J.-S."/>
            <person name="Lee K."/>
            <person name="Suh M."/>
            <person name="Eom M."/>
            <person name="Kim J.-S."/>
            <person name="Kim D.-S."/>
            <person name="Ko S.-H."/>
            <person name="Shin Y."/>
            <person name="Lee J.-S."/>
        </authorList>
    </citation>
    <scope>NUCLEOTIDE SEQUENCE</scope>
    <source>
        <strain evidence="2">N237</strain>
    </source>
</reference>
<evidence type="ECO:0000256" key="1">
    <source>
        <dbReference type="SAM" id="MobiDB-lite"/>
    </source>
</evidence>
<accession>A0ABY4R1M3</accession>
<dbReference type="Proteomes" id="UP001056336">
    <property type="component" value="Chromosome"/>
</dbReference>
<gene>
    <name evidence="2" type="ORF">M6D93_07045</name>
</gene>
<keyword evidence="3" id="KW-1185">Reference proteome</keyword>
<reference evidence="2" key="1">
    <citation type="journal article" date="2018" name="Int. J. Syst. Evol. Microbiol.">
        <title>Jatrophihabitans telluris sp. nov., isolated from sediment soil of lava forest wetlands and the emended description of the genus Jatrophihabitans.</title>
        <authorList>
            <person name="Lee K.C."/>
            <person name="Suh M.K."/>
            <person name="Eom M.K."/>
            <person name="Kim K.K."/>
            <person name="Kim J.S."/>
            <person name="Kim D.S."/>
            <person name="Ko S.H."/>
            <person name="Shin Y.K."/>
            <person name="Lee J.S."/>
        </authorList>
    </citation>
    <scope>NUCLEOTIDE SEQUENCE</scope>
    <source>
        <strain evidence="2">N237</strain>
    </source>
</reference>